<evidence type="ECO:0000313" key="1">
    <source>
        <dbReference type="EMBL" id="AUB44194.1"/>
    </source>
</evidence>
<sequence>MLRHLPRINQPSRINNIFGKTEISRRFRPQGESDGWADLFIGSPLLAYL</sequence>
<dbReference type="AlphaFoldDB" id="A0A2K8T920"/>
<reference evidence="1 2" key="1">
    <citation type="submission" date="2017-11" db="EMBL/GenBank/DDBJ databases">
        <title>Complete genome of a free-living desiccation-tolerant cyanobacterium and its photosynthetic adaptation to extreme terrestrial habitat.</title>
        <authorList>
            <person name="Shang J."/>
        </authorList>
    </citation>
    <scope>NUCLEOTIDE SEQUENCE [LARGE SCALE GENOMIC DNA]</scope>
    <source>
        <strain evidence="1 2">CCNUN1</strain>
        <plasmid evidence="2">pnfsy08</plasmid>
    </source>
</reference>
<dbReference type="KEGG" id="nfl:COO91_10417"/>
<geneLocation type="plasmid" evidence="2">
    <name>pnfsy08</name>
</geneLocation>
<keyword evidence="2" id="KW-1185">Reference proteome</keyword>
<name>A0A2K8T920_9NOSO</name>
<gene>
    <name evidence="1" type="ORF">COO91_10417</name>
</gene>
<accession>A0A2K8T920</accession>
<protein>
    <submittedName>
        <fullName evidence="1">Uncharacterized protein</fullName>
    </submittedName>
</protein>
<dbReference type="EMBL" id="CP024793">
    <property type="protein sequence ID" value="AUB44194.1"/>
    <property type="molecule type" value="Genomic_DNA"/>
</dbReference>
<keyword evidence="1" id="KW-0614">Plasmid</keyword>
<proteinExistence type="predicted"/>
<organism evidence="1 2">
    <name type="scientific">Nostoc flagelliforme CCNUN1</name>
    <dbReference type="NCBI Taxonomy" id="2038116"/>
    <lineage>
        <taxon>Bacteria</taxon>
        <taxon>Bacillati</taxon>
        <taxon>Cyanobacteriota</taxon>
        <taxon>Cyanophyceae</taxon>
        <taxon>Nostocales</taxon>
        <taxon>Nostocaceae</taxon>
        <taxon>Nostoc</taxon>
    </lineage>
</organism>
<evidence type="ECO:0000313" key="2">
    <source>
        <dbReference type="Proteomes" id="UP000232003"/>
    </source>
</evidence>
<dbReference type="Proteomes" id="UP000232003">
    <property type="component" value="Plasmid pNFSY08"/>
</dbReference>